<dbReference type="SUPFAM" id="SSF48225">
    <property type="entry name" value="Seven-hairpin glycosidases"/>
    <property type="match status" value="1"/>
</dbReference>
<dbReference type="InParanoid" id="A0A165H3P7"/>
<dbReference type="OrthoDB" id="8118055at2759"/>
<feature type="active site" evidence="6">
    <location>
        <position position="325"/>
    </location>
</feature>
<comment type="similarity">
    <text evidence="3 9">Belongs to the glycosyl hydrolase 47 family.</text>
</comment>
<dbReference type="GO" id="GO:0005975">
    <property type="term" value="P:carbohydrate metabolic process"/>
    <property type="evidence" value="ECO:0007669"/>
    <property type="project" value="InterPro"/>
</dbReference>
<evidence type="ECO:0000313" key="10">
    <source>
        <dbReference type="EMBL" id="KZF22942.1"/>
    </source>
</evidence>
<dbReference type="EMBL" id="KV407458">
    <property type="protein sequence ID" value="KZF22942.1"/>
    <property type="molecule type" value="Genomic_DNA"/>
</dbReference>
<keyword evidence="4 9" id="KW-0378">Hydrolase</keyword>
<dbReference type="FunFam" id="1.50.10.10:FF:000037">
    <property type="entry name" value="alpha-1,2-Mannosidase"/>
    <property type="match status" value="1"/>
</dbReference>
<comment type="pathway">
    <text evidence="2">Protein modification; protein glycosylation.</text>
</comment>
<keyword evidence="7" id="KW-0106">Calcium</keyword>
<dbReference type="AlphaFoldDB" id="A0A165H3P7"/>
<keyword evidence="7" id="KW-0479">Metal-binding</keyword>
<evidence type="ECO:0000256" key="4">
    <source>
        <dbReference type="ARBA" id="ARBA00022801"/>
    </source>
</evidence>
<dbReference type="STRING" id="1328760.A0A165H3P7"/>
<evidence type="ECO:0000313" key="11">
    <source>
        <dbReference type="Proteomes" id="UP000076632"/>
    </source>
</evidence>
<keyword evidence="5 8" id="KW-1015">Disulfide bond</keyword>
<name>A0A165H3P7_XYLHT</name>
<proteinExistence type="inferred from homology"/>
<dbReference type="GO" id="GO:0005783">
    <property type="term" value="C:endoplasmic reticulum"/>
    <property type="evidence" value="ECO:0007669"/>
    <property type="project" value="TreeGrafter"/>
</dbReference>
<keyword evidence="11" id="KW-1185">Reference proteome</keyword>
<dbReference type="Gene3D" id="1.50.10.10">
    <property type="match status" value="1"/>
</dbReference>
<protein>
    <recommendedName>
        <fullName evidence="9">alpha-1,2-Mannosidase</fullName>
        <ecNumber evidence="9">3.2.1.-</ecNumber>
    </recommendedName>
</protein>
<dbReference type="GO" id="GO:0004571">
    <property type="term" value="F:mannosyl-oligosaccharide 1,2-alpha-mannosidase activity"/>
    <property type="evidence" value="ECO:0007669"/>
    <property type="project" value="InterPro"/>
</dbReference>
<dbReference type="Proteomes" id="UP000076632">
    <property type="component" value="Unassembled WGS sequence"/>
</dbReference>
<sequence>MAFKRQPILALLIVGCVLFILHKCIFPPLPPPFENEDHAQAVPSQQHFSWNKMIMQYPPTSTISLPKGSHAFIPKVQYNFGQEGRREKNERKGRQDAVAKSFQRSWETYQRYAWLKDEVNPVSGESKNAFGGWAATAVDGLDTLWIMNMKREFEETVDALKTIDFSTTRQTKISVFETTIRFLGGLLGAYDVSEGQYPALLEKAVEVGDMLYAAFDTPNRMPVAHWDLKFKARLQTKTEGQESENQQMASLTTPLADLGSLTLEFTRLSQLTNDPKYFDAVQRVTDELEKAQNKTRLPGMWPTIVDAERLIFDLGGTFTLGGMSDSVYEYFPKQYILLGGRKQQYRDLYENSFQTFKNLFYRPMTPTNQDILLPGDIKVYRTGSSSLVPKSQHLSCFTGGMVGLAAKAFDRQNDMETARRLVDGCIWAYESMPSGIMPEKFENLPCTDVSGCEWNQEEWETKRINEAIPPGFVKVDDGRYLLRPEAIESVFVLYRLTGDKMYQDKAWNMFLAIEEQTKTNLAYSAIADVTRPMSEKLANMESFWFAETLKYFYLIFSEPDLVSLDEFVLNTEAHPFRRSQQ</sequence>
<feature type="active site" evidence="6">
    <location>
        <position position="485"/>
    </location>
</feature>
<dbReference type="PROSITE" id="PS51257">
    <property type="entry name" value="PROKAR_LIPOPROTEIN"/>
    <property type="match status" value="1"/>
</dbReference>
<dbReference type="InterPro" id="IPR001382">
    <property type="entry name" value="Glyco_hydro_47"/>
</dbReference>
<dbReference type="OMA" id="WRMFKNI"/>
<organism evidence="10 11">
    <name type="scientific">Xylona heveae (strain CBS 132557 / TC161)</name>
    <dbReference type="NCBI Taxonomy" id="1328760"/>
    <lineage>
        <taxon>Eukaryota</taxon>
        <taxon>Fungi</taxon>
        <taxon>Dikarya</taxon>
        <taxon>Ascomycota</taxon>
        <taxon>Pezizomycotina</taxon>
        <taxon>Xylonomycetes</taxon>
        <taxon>Xylonales</taxon>
        <taxon>Xylonaceae</taxon>
        <taxon>Xylona</taxon>
    </lineage>
</organism>
<gene>
    <name evidence="10" type="ORF">L228DRAFT_268310</name>
</gene>
<dbReference type="PANTHER" id="PTHR11742">
    <property type="entry name" value="MANNOSYL-OLIGOSACCHARIDE ALPHA-1,2-MANNOSIDASE-RELATED"/>
    <property type="match status" value="1"/>
</dbReference>
<dbReference type="GO" id="GO:0036503">
    <property type="term" value="P:ERAD pathway"/>
    <property type="evidence" value="ECO:0007669"/>
    <property type="project" value="UniProtKB-ARBA"/>
</dbReference>
<dbReference type="PANTHER" id="PTHR11742:SF49">
    <property type="entry name" value="ALPHA-1,2-MANNOSIDASE"/>
    <property type="match status" value="1"/>
</dbReference>
<evidence type="ECO:0000256" key="1">
    <source>
        <dbReference type="ARBA" id="ARBA00001913"/>
    </source>
</evidence>
<dbReference type="GO" id="GO:0016020">
    <property type="term" value="C:membrane"/>
    <property type="evidence" value="ECO:0007669"/>
    <property type="project" value="InterPro"/>
</dbReference>
<feature type="disulfide bond" evidence="8">
    <location>
        <begin position="396"/>
        <end position="425"/>
    </location>
</feature>
<evidence type="ECO:0000256" key="6">
    <source>
        <dbReference type="PIRSR" id="PIRSR601382-1"/>
    </source>
</evidence>
<dbReference type="RefSeq" id="XP_018188497.1">
    <property type="nucleotide sequence ID" value="XM_018335112.1"/>
</dbReference>
<accession>A0A165H3P7</accession>
<comment type="cofactor">
    <cofactor evidence="1 7">
        <name>Ca(2+)</name>
        <dbReference type="ChEBI" id="CHEBI:29108"/>
    </cofactor>
</comment>
<dbReference type="GO" id="GO:0005509">
    <property type="term" value="F:calcium ion binding"/>
    <property type="evidence" value="ECO:0007669"/>
    <property type="project" value="InterPro"/>
</dbReference>
<evidence type="ECO:0000256" key="8">
    <source>
        <dbReference type="PIRSR" id="PIRSR601382-3"/>
    </source>
</evidence>
<evidence type="ECO:0000256" key="9">
    <source>
        <dbReference type="RuleBase" id="RU361193"/>
    </source>
</evidence>
<dbReference type="PRINTS" id="PR00747">
    <property type="entry name" value="GLYHDRLASE47"/>
</dbReference>
<evidence type="ECO:0000256" key="3">
    <source>
        <dbReference type="ARBA" id="ARBA00007658"/>
    </source>
</evidence>
<dbReference type="EC" id="3.2.1.-" evidence="9"/>
<dbReference type="Pfam" id="PF01532">
    <property type="entry name" value="Glyco_hydro_47"/>
    <property type="match status" value="1"/>
</dbReference>
<feature type="binding site" evidence="7">
    <location>
        <position position="571"/>
    </location>
    <ligand>
        <name>Ca(2+)</name>
        <dbReference type="ChEBI" id="CHEBI:29108"/>
    </ligand>
</feature>
<feature type="active site" description="Proton donor" evidence="6">
    <location>
        <position position="177"/>
    </location>
</feature>
<evidence type="ECO:0000256" key="2">
    <source>
        <dbReference type="ARBA" id="ARBA00004922"/>
    </source>
</evidence>
<evidence type="ECO:0000256" key="5">
    <source>
        <dbReference type="ARBA" id="ARBA00023157"/>
    </source>
</evidence>
<dbReference type="UniPathway" id="UPA00378"/>
<keyword evidence="9" id="KW-0326">Glycosidase</keyword>
<dbReference type="InterPro" id="IPR012341">
    <property type="entry name" value="6hp_glycosidase-like_sf"/>
</dbReference>
<evidence type="ECO:0000256" key="7">
    <source>
        <dbReference type="PIRSR" id="PIRSR601382-2"/>
    </source>
</evidence>
<dbReference type="InterPro" id="IPR050749">
    <property type="entry name" value="Glycosyl_Hydrolase_47"/>
</dbReference>
<dbReference type="GeneID" id="28900249"/>
<feature type="active site" description="Proton donor" evidence="6">
    <location>
        <position position="439"/>
    </location>
</feature>
<reference evidence="10 11" key="1">
    <citation type="journal article" date="2016" name="Fungal Biol.">
        <title>The genome of Xylona heveae provides a window into fungal endophytism.</title>
        <authorList>
            <person name="Gazis R."/>
            <person name="Kuo A."/>
            <person name="Riley R."/>
            <person name="LaButti K."/>
            <person name="Lipzen A."/>
            <person name="Lin J."/>
            <person name="Amirebrahimi M."/>
            <person name="Hesse C.N."/>
            <person name="Spatafora J.W."/>
            <person name="Henrissat B."/>
            <person name="Hainaut M."/>
            <person name="Grigoriev I.V."/>
            <person name="Hibbett D.S."/>
        </authorList>
    </citation>
    <scope>NUCLEOTIDE SEQUENCE [LARGE SCALE GENOMIC DNA]</scope>
    <source>
        <strain evidence="10 11">TC161</strain>
    </source>
</reference>
<dbReference type="InterPro" id="IPR036026">
    <property type="entry name" value="Seven-hairpin_glycosidases"/>
</dbReference>